<accession>A0AAN8IU35</accession>
<evidence type="ECO:0000313" key="2">
    <source>
        <dbReference type="EMBL" id="KAK5983583.1"/>
    </source>
</evidence>
<feature type="region of interest" description="Disordered" evidence="1">
    <location>
        <begin position="159"/>
        <end position="242"/>
    </location>
</feature>
<evidence type="ECO:0000256" key="1">
    <source>
        <dbReference type="SAM" id="MobiDB-lite"/>
    </source>
</evidence>
<protein>
    <submittedName>
        <fullName evidence="2">Uncharacterized protein</fullName>
    </submittedName>
</protein>
<keyword evidence="3" id="KW-1185">Reference proteome</keyword>
<reference evidence="2 3" key="1">
    <citation type="submission" date="2019-10" db="EMBL/GenBank/DDBJ databases">
        <title>Assembly and Annotation for the nematode Trichostrongylus colubriformis.</title>
        <authorList>
            <person name="Martin J."/>
        </authorList>
    </citation>
    <scope>NUCLEOTIDE SEQUENCE [LARGE SCALE GENOMIC DNA]</scope>
    <source>
        <strain evidence="2">G859</strain>
        <tissue evidence="2">Whole worm</tissue>
    </source>
</reference>
<dbReference type="EMBL" id="WIXE01003830">
    <property type="protein sequence ID" value="KAK5983583.1"/>
    <property type="molecule type" value="Genomic_DNA"/>
</dbReference>
<feature type="compositionally biased region" description="Polar residues" evidence="1">
    <location>
        <begin position="214"/>
        <end position="242"/>
    </location>
</feature>
<comment type="caution">
    <text evidence="2">The sequence shown here is derived from an EMBL/GenBank/DDBJ whole genome shotgun (WGS) entry which is preliminary data.</text>
</comment>
<feature type="compositionally biased region" description="Basic and acidic residues" evidence="1">
    <location>
        <begin position="121"/>
        <end position="132"/>
    </location>
</feature>
<gene>
    <name evidence="2" type="ORF">GCK32_017023</name>
</gene>
<name>A0AAN8IU35_TRICO</name>
<feature type="compositionally biased region" description="Basic and acidic residues" evidence="1">
    <location>
        <begin position="159"/>
        <end position="190"/>
    </location>
</feature>
<dbReference type="Proteomes" id="UP001331761">
    <property type="component" value="Unassembled WGS sequence"/>
</dbReference>
<proteinExistence type="predicted"/>
<feature type="compositionally biased region" description="Low complexity" evidence="1">
    <location>
        <begin position="191"/>
        <end position="203"/>
    </location>
</feature>
<feature type="region of interest" description="Disordered" evidence="1">
    <location>
        <begin position="91"/>
        <end position="143"/>
    </location>
</feature>
<sequence>MQFLVHSFHLVVTSRSFQQQGKGLALNLGVLEGLFPSVVHSLSADVAIKTFKGLDELLEEIRTTPPSPSRGLSIPLDEYSPVSGLFVELRQPKAPPPRFSSHNRSYKRSASAGVQFSDDTYQERSRSVERGRPLSTIQQTVLSTDNVEKSETLVTEAVKEQAVERKREKREEVTSQQESTKDSKPVEKETSSSSSRIRQPSVSRPTSKERKPVSRSTSQEKPISTSAQEEHSNTSSELLKESTTVSSFSIDRIYIKVHCCTRLRRF</sequence>
<evidence type="ECO:0000313" key="3">
    <source>
        <dbReference type="Proteomes" id="UP001331761"/>
    </source>
</evidence>
<dbReference type="AlphaFoldDB" id="A0AAN8IU35"/>
<organism evidence="2 3">
    <name type="scientific">Trichostrongylus colubriformis</name>
    <name type="common">Black scour worm</name>
    <dbReference type="NCBI Taxonomy" id="6319"/>
    <lineage>
        <taxon>Eukaryota</taxon>
        <taxon>Metazoa</taxon>
        <taxon>Ecdysozoa</taxon>
        <taxon>Nematoda</taxon>
        <taxon>Chromadorea</taxon>
        <taxon>Rhabditida</taxon>
        <taxon>Rhabditina</taxon>
        <taxon>Rhabditomorpha</taxon>
        <taxon>Strongyloidea</taxon>
        <taxon>Trichostrongylidae</taxon>
        <taxon>Trichostrongylus</taxon>
    </lineage>
</organism>